<proteinExistence type="predicted"/>
<feature type="coiled-coil region" evidence="1">
    <location>
        <begin position="96"/>
        <end position="123"/>
    </location>
</feature>
<reference evidence="4 5" key="1">
    <citation type="submission" date="2020-11" db="EMBL/GenBank/DDBJ databases">
        <title>Pseudonocardia abyssalis sp. nov. and Pseudonocardia oceani sp. nov., description and phylogenomic analysis of two novel actinomycetes isolated from the deep Southern Ocean.</title>
        <authorList>
            <person name="Parra J."/>
        </authorList>
    </citation>
    <scope>NUCLEOTIDE SEQUENCE [LARGE SCALE GENOMIC DNA]</scope>
    <source>
        <strain evidence="5">KRD185</strain>
    </source>
</reference>
<evidence type="ECO:0000313" key="4">
    <source>
        <dbReference type="EMBL" id="MBW0130161.1"/>
    </source>
</evidence>
<dbReference type="Pfam" id="PF13411">
    <property type="entry name" value="MerR_1"/>
    <property type="match status" value="1"/>
</dbReference>
<evidence type="ECO:0000256" key="2">
    <source>
        <dbReference type="SAM" id="MobiDB-lite"/>
    </source>
</evidence>
<dbReference type="PANTHER" id="PTHR30204">
    <property type="entry name" value="REDOX-CYCLING DRUG-SENSING TRANSCRIPTIONAL ACTIVATOR SOXR"/>
    <property type="match status" value="1"/>
</dbReference>
<feature type="domain" description="HTH merR-type" evidence="3">
    <location>
        <begin position="31"/>
        <end position="99"/>
    </location>
</feature>
<evidence type="ECO:0000259" key="3">
    <source>
        <dbReference type="PROSITE" id="PS50937"/>
    </source>
</evidence>
<dbReference type="PANTHER" id="PTHR30204:SF93">
    <property type="entry name" value="HTH MERR-TYPE DOMAIN-CONTAINING PROTEIN"/>
    <property type="match status" value="1"/>
</dbReference>
<sequence length="123" mass="13412">MTRRTRRGRRTTDGQTEPQGLARLDDQDFPALTMGQAAELLGVQPAFLRSLDAAGVLIPGRSGGGHRRYSRNQLELVARMRALLDEGLTLEAAVRVTGLEDELGRARTRIAELEAEASEQAGE</sequence>
<dbReference type="EMBL" id="JADQDF010000001">
    <property type="protein sequence ID" value="MBW0130161.1"/>
    <property type="molecule type" value="Genomic_DNA"/>
</dbReference>
<evidence type="ECO:0000313" key="5">
    <source>
        <dbReference type="Proteomes" id="UP000694300"/>
    </source>
</evidence>
<dbReference type="Proteomes" id="UP000694300">
    <property type="component" value="Unassembled WGS sequence"/>
</dbReference>
<dbReference type="PROSITE" id="PS50937">
    <property type="entry name" value="HTH_MERR_2"/>
    <property type="match status" value="1"/>
</dbReference>
<dbReference type="InterPro" id="IPR000551">
    <property type="entry name" value="MerR-type_HTH_dom"/>
</dbReference>
<keyword evidence="1" id="KW-0175">Coiled coil</keyword>
<dbReference type="RefSeq" id="WP_218593766.1">
    <property type="nucleotide sequence ID" value="NZ_JADQDE010000343.1"/>
</dbReference>
<protein>
    <submittedName>
        <fullName evidence="4">MerR family transcriptional regulator</fullName>
    </submittedName>
</protein>
<organism evidence="4 5">
    <name type="scientific">Pseudonocardia oceani</name>
    <dbReference type="NCBI Taxonomy" id="2792013"/>
    <lineage>
        <taxon>Bacteria</taxon>
        <taxon>Bacillati</taxon>
        <taxon>Actinomycetota</taxon>
        <taxon>Actinomycetes</taxon>
        <taxon>Pseudonocardiales</taxon>
        <taxon>Pseudonocardiaceae</taxon>
        <taxon>Pseudonocardia</taxon>
    </lineage>
</organism>
<comment type="caution">
    <text evidence="4">The sequence shown here is derived from an EMBL/GenBank/DDBJ whole genome shotgun (WGS) entry which is preliminary data.</text>
</comment>
<accession>A0ABS6UD40</accession>
<name>A0ABS6UD40_9PSEU</name>
<evidence type="ECO:0000256" key="1">
    <source>
        <dbReference type="SAM" id="Coils"/>
    </source>
</evidence>
<dbReference type="SMART" id="SM00422">
    <property type="entry name" value="HTH_MERR"/>
    <property type="match status" value="1"/>
</dbReference>
<gene>
    <name evidence="4" type="ORF">I4I82_21110</name>
</gene>
<feature type="region of interest" description="Disordered" evidence="2">
    <location>
        <begin position="1"/>
        <end position="26"/>
    </location>
</feature>
<keyword evidence="5" id="KW-1185">Reference proteome</keyword>
<dbReference type="InterPro" id="IPR047057">
    <property type="entry name" value="MerR_fam"/>
</dbReference>